<dbReference type="EMBL" id="JACHGB010000001">
    <property type="protein sequence ID" value="MBB5270024.1"/>
    <property type="molecule type" value="Genomic_DNA"/>
</dbReference>
<dbReference type="AlphaFoldDB" id="A0A7W8HDG3"/>
<sequence length="366" mass="40631">MRVELISQRAEFDRLGPAWNALLAEDAACPEGMDATSTHEWAGALIDAFLDDGQWMIVVASDARGVCGILPLYWVKYGGTAPDSDALAVLTELNGGRNGLLVRAGSADTLNAMLDHLARQVSGWDRLLFRTTLGGRSNRMLDELAGNHGRRVVRSEETTSPYLILPADLDQYLRALSQNFRKETQRRERRLRDMGTLDLQIIDGAAETDTLWNAIIEIEKTSWKETAGSSITAKEREQRFYPTLLPRAAAAGQLLAGLLLLDERPIAYCLAIRFGDTAIGLKTSYVEDLSSQSPATVLRRLYFDALAQRGVRAYDFMGACEPHKMRWTETAYSVALYSVFNSGLRGAVARLRHQAKARLRRGLIRA</sequence>
<keyword evidence="2" id="KW-0808">Transferase</keyword>
<evidence type="ECO:0000313" key="3">
    <source>
        <dbReference type="Proteomes" id="UP000532440"/>
    </source>
</evidence>
<keyword evidence="3" id="KW-1185">Reference proteome</keyword>
<dbReference type="Gene3D" id="3.40.630.30">
    <property type="match status" value="1"/>
</dbReference>
<evidence type="ECO:0000259" key="1">
    <source>
        <dbReference type="Pfam" id="PF13480"/>
    </source>
</evidence>
<dbReference type="InterPro" id="IPR038740">
    <property type="entry name" value="BioF2-like_GNAT_dom"/>
</dbReference>
<accession>A0A7W8HDG3</accession>
<name>A0A7W8HDG3_9BURK</name>
<dbReference type="InterPro" id="IPR016181">
    <property type="entry name" value="Acyl_CoA_acyltransferase"/>
</dbReference>
<proteinExistence type="predicted"/>
<dbReference type="RefSeq" id="WP_183963096.1">
    <property type="nucleotide sequence ID" value="NZ_BAABEW010000003.1"/>
</dbReference>
<evidence type="ECO:0000313" key="2">
    <source>
        <dbReference type="EMBL" id="MBB5270024.1"/>
    </source>
</evidence>
<reference evidence="2 3" key="1">
    <citation type="submission" date="2020-08" db="EMBL/GenBank/DDBJ databases">
        <title>Genomic Encyclopedia of Type Strains, Phase IV (KMG-IV): sequencing the most valuable type-strain genomes for metagenomic binning, comparative biology and taxonomic classification.</title>
        <authorList>
            <person name="Goeker M."/>
        </authorList>
    </citation>
    <scope>NUCLEOTIDE SEQUENCE [LARGE SCALE GENOMIC DNA]</scope>
    <source>
        <strain evidence="2 3">DSM 29781</strain>
    </source>
</reference>
<organism evidence="2 3">
    <name type="scientific">Quisquiliibacterium transsilvanicum</name>
    <dbReference type="NCBI Taxonomy" id="1549638"/>
    <lineage>
        <taxon>Bacteria</taxon>
        <taxon>Pseudomonadati</taxon>
        <taxon>Pseudomonadota</taxon>
        <taxon>Betaproteobacteria</taxon>
        <taxon>Burkholderiales</taxon>
        <taxon>Burkholderiaceae</taxon>
        <taxon>Quisquiliibacterium</taxon>
    </lineage>
</organism>
<comment type="caution">
    <text evidence="2">The sequence shown here is derived from an EMBL/GenBank/DDBJ whole genome shotgun (WGS) entry which is preliminary data.</text>
</comment>
<gene>
    <name evidence="2" type="ORF">HNQ70_000008</name>
</gene>
<feature type="domain" description="BioF2-like acetyltransferase" evidence="1">
    <location>
        <begin position="179"/>
        <end position="324"/>
    </location>
</feature>
<dbReference type="SUPFAM" id="SSF55729">
    <property type="entry name" value="Acyl-CoA N-acyltransferases (Nat)"/>
    <property type="match status" value="1"/>
</dbReference>
<dbReference type="GO" id="GO:0016740">
    <property type="term" value="F:transferase activity"/>
    <property type="evidence" value="ECO:0007669"/>
    <property type="project" value="UniProtKB-KW"/>
</dbReference>
<dbReference type="Proteomes" id="UP000532440">
    <property type="component" value="Unassembled WGS sequence"/>
</dbReference>
<protein>
    <submittedName>
        <fullName evidence="2">CelD/BcsL family acetyltransferase involved in cellulose biosynthesis</fullName>
    </submittedName>
</protein>
<dbReference type="Pfam" id="PF13480">
    <property type="entry name" value="Acetyltransf_6"/>
    <property type="match status" value="1"/>
</dbReference>